<evidence type="ECO:0000256" key="1">
    <source>
        <dbReference type="SAM" id="MobiDB-lite"/>
    </source>
</evidence>
<feature type="compositionally biased region" description="Polar residues" evidence="1">
    <location>
        <begin position="1"/>
        <end position="17"/>
    </location>
</feature>
<dbReference type="Proteomes" id="UP000277580">
    <property type="component" value="Unassembled WGS sequence"/>
</dbReference>
<proteinExistence type="predicted"/>
<sequence length="151" mass="16811">MSSSKAPVDSKSPTTTAAPPLDIPPPYHAPTARCSSGLIDFAHLSTLTPEQLARFDEELVDKCRAWLTPTRYTVPMAELRDWLRSYGFFVSNDRSKYGQRAADPERPLGERLMAMVAFAQATPQGDGVMRRGAFWETLRELVEVRGLVGRV</sequence>
<organism evidence="2 3">
    <name type="scientific">Morchella conica CCBAS932</name>
    <dbReference type="NCBI Taxonomy" id="1392247"/>
    <lineage>
        <taxon>Eukaryota</taxon>
        <taxon>Fungi</taxon>
        <taxon>Dikarya</taxon>
        <taxon>Ascomycota</taxon>
        <taxon>Pezizomycotina</taxon>
        <taxon>Pezizomycetes</taxon>
        <taxon>Pezizales</taxon>
        <taxon>Morchellaceae</taxon>
        <taxon>Morchella</taxon>
    </lineage>
</organism>
<name>A0A3N4KE50_9PEZI</name>
<keyword evidence="3" id="KW-1185">Reference proteome</keyword>
<gene>
    <name evidence="2" type="ORF">P167DRAFT_539966</name>
</gene>
<reference evidence="2 3" key="1">
    <citation type="journal article" date="2018" name="Nat. Ecol. Evol.">
        <title>Pezizomycetes genomes reveal the molecular basis of ectomycorrhizal truffle lifestyle.</title>
        <authorList>
            <person name="Murat C."/>
            <person name="Payen T."/>
            <person name="Noel B."/>
            <person name="Kuo A."/>
            <person name="Morin E."/>
            <person name="Chen J."/>
            <person name="Kohler A."/>
            <person name="Krizsan K."/>
            <person name="Balestrini R."/>
            <person name="Da Silva C."/>
            <person name="Montanini B."/>
            <person name="Hainaut M."/>
            <person name="Levati E."/>
            <person name="Barry K.W."/>
            <person name="Belfiori B."/>
            <person name="Cichocki N."/>
            <person name="Clum A."/>
            <person name="Dockter R.B."/>
            <person name="Fauchery L."/>
            <person name="Guy J."/>
            <person name="Iotti M."/>
            <person name="Le Tacon F."/>
            <person name="Lindquist E.A."/>
            <person name="Lipzen A."/>
            <person name="Malagnac F."/>
            <person name="Mello A."/>
            <person name="Molinier V."/>
            <person name="Miyauchi S."/>
            <person name="Poulain J."/>
            <person name="Riccioni C."/>
            <person name="Rubini A."/>
            <person name="Sitrit Y."/>
            <person name="Splivallo R."/>
            <person name="Traeger S."/>
            <person name="Wang M."/>
            <person name="Zifcakova L."/>
            <person name="Wipf D."/>
            <person name="Zambonelli A."/>
            <person name="Paolocci F."/>
            <person name="Nowrousian M."/>
            <person name="Ottonello S."/>
            <person name="Baldrian P."/>
            <person name="Spatafora J.W."/>
            <person name="Henrissat B."/>
            <person name="Nagy L.G."/>
            <person name="Aury J.M."/>
            <person name="Wincker P."/>
            <person name="Grigoriev I.V."/>
            <person name="Bonfante P."/>
            <person name="Martin F.M."/>
        </authorList>
    </citation>
    <scope>NUCLEOTIDE SEQUENCE [LARGE SCALE GENOMIC DNA]</scope>
    <source>
        <strain evidence="2 3">CCBAS932</strain>
    </source>
</reference>
<protein>
    <submittedName>
        <fullName evidence="2">Uncharacterized protein</fullName>
    </submittedName>
</protein>
<feature type="region of interest" description="Disordered" evidence="1">
    <location>
        <begin position="1"/>
        <end position="27"/>
    </location>
</feature>
<dbReference type="AlphaFoldDB" id="A0A3N4KE50"/>
<dbReference type="InParanoid" id="A0A3N4KE50"/>
<evidence type="ECO:0000313" key="2">
    <source>
        <dbReference type="EMBL" id="RPB07619.1"/>
    </source>
</evidence>
<evidence type="ECO:0000313" key="3">
    <source>
        <dbReference type="Proteomes" id="UP000277580"/>
    </source>
</evidence>
<accession>A0A3N4KE50</accession>
<dbReference type="OrthoDB" id="5359049at2759"/>
<dbReference type="EMBL" id="ML119178">
    <property type="protein sequence ID" value="RPB07619.1"/>
    <property type="molecule type" value="Genomic_DNA"/>
</dbReference>